<dbReference type="GO" id="GO:0005272">
    <property type="term" value="F:sodium channel activity"/>
    <property type="evidence" value="ECO:0007669"/>
    <property type="project" value="UniProtKB-KW"/>
</dbReference>
<keyword evidence="18" id="KW-0732">Signal</keyword>
<dbReference type="Pfam" id="PF00858">
    <property type="entry name" value="ASC"/>
    <property type="match status" value="1"/>
</dbReference>
<dbReference type="PRINTS" id="PR01078">
    <property type="entry name" value="AMINACHANNEL"/>
</dbReference>
<evidence type="ECO:0000256" key="17">
    <source>
        <dbReference type="SAM" id="Phobius"/>
    </source>
</evidence>
<evidence type="ECO:0000256" key="7">
    <source>
        <dbReference type="ARBA" id="ARBA00022963"/>
    </source>
</evidence>
<dbReference type="Proteomes" id="UP000095280">
    <property type="component" value="Unplaced"/>
</dbReference>
<evidence type="ECO:0000256" key="12">
    <source>
        <dbReference type="ARBA" id="ARBA00023136"/>
    </source>
</evidence>
<feature type="region of interest" description="Disordered" evidence="16">
    <location>
        <begin position="624"/>
        <end position="643"/>
    </location>
</feature>
<dbReference type="GO" id="GO:0016020">
    <property type="term" value="C:membrane"/>
    <property type="evidence" value="ECO:0007669"/>
    <property type="project" value="UniProtKB-SubCell"/>
</dbReference>
<keyword evidence="5 15" id="KW-0812">Transmembrane</keyword>
<keyword evidence="14 15" id="KW-0407">Ion channel</keyword>
<comment type="similarity">
    <text evidence="15">Belongs to the amiloride-sensitive sodium channel (TC 1.A.6) family.</text>
</comment>
<evidence type="ECO:0000256" key="2">
    <source>
        <dbReference type="ARBA" id="ARBA00013201"/>
    </source>
</evidence>
<name>A0A1I8HLL8_9PLAT</name>
<feature type="transmembrane region" description="Helical" evidence="17">
    <location>
        <begin position="118"/>
        <end position="139"/>
    </location>
</feature>
<evidence type="ECO:0000256" key="1">
    <source>
        <dbReference type="ARBA" id="ARBA00004141"/>
    </source>
</evidence>
<dbReference type="PANTHER" id="PTHR10272:SF0">
    <property type="entry name" value="PLATELET-ACTIVATING FACTOR ACETYLHYDROLASE"/>
    <property type="match status" value="1"/>
</dbReference>
<accession>A0A1I8HLL8</accession>
<dbReference type="WBParaSite" id="maker-uti_cns_0006890-snap-gene-0.3-mRNA-1">
    <property type="protein sequence ID" value="maker-uti_cns_0006890-snap-gene-0.3-mRNA-1"/>
    <property type="gene ID" value="maker-uti_cns_0006890-snap-gene-0.3"/>
</dbReference>
<evidence type="ECO:0000256" key="18">
    <source>
        <dbReference type="SAM" id="SignalP"/>
    </source>
</evidence>
<dbReference type="InterPro" id="IPR001873">
    <property type="entry name" value="ENaC"/>
</dbReference>
<dbReference type="SUPFAM" id="SSF53474">
    <property type="entry name" value="alpha/beta-Hydrolases"/>
    <property type="match status" value="1"/>
</dbReference>
<dbReference type="GO" id="GO:0003847">
    <property type="term" value="F:1-alkyl-2-acetylglycerophosphocholine esterase activity"/>
    <property type="evidence" value="ECO:0007669"/>
    <property type="project" value="UniProtKB-EC"/>
</dbReference>
<evidence type="ECO:0000256" key="10">
    <source>
        <dbReference type="ARBA" id="ARBA00023065"/>
    </source>
</evidence>
<feature type="chain" id="PRO_5009320339" description="1-alkyl-2-acetylglycerophosphocholine esterase" evidence="18">
    <location>
        <begin position="27"/>
        <end position="1495"/>
    </location>
</feature>
<sequence length="1495" mass="166299">MGASIITVIELVELVVRLFLTPFSGALSTSDDTDQAGSDRKVVSDGKSSSTEATAAAAAGTASAIHCASVSSYEIVYKQLDRNMSDTNLNSQSRSEIGRVFSRETTIHGVRRLSDGPLVYRAVWLLFVLGTVVGFFVHLGQLLTRYLEYPVNTEAFEGLDDFQFPSVTVCPNDYIHYFYSNSSIPNRYGSNRSVYDMTYDLARIWYRIKSNESHPAIPYYPYSSYDDGMFSLKQVAYRSQQFQTLRDTVVAVPRPERFLCFTFTPEDRSVAQTEEGKGLFLLLYSDANSFLTEEEEINHIPGFSISLHEPGTVPDMTTAFKVPLAQRVSAKVSRRVETKLNRKAYSCTDSLGNVTYTEGGRQQSFIAGQRDCLLLQRQLEFLSECGCLAEHLPTPTDLLLEPAVQPCHALWEPAFFVDVMPIPTDPAPVNNMTVYNYTSGNITEFETFYQSHWDAWQQPRLNSICFDTVSERQTQRGGFGVNTSGCLRLCRRVEYQPSVASTNWPTNEVDEYTLNATNSSLNLYIDRAVSRAVESGSGPLKILVQAKSRPINEKFGYFALLDLRAASSSSVHSREDWVYPLRNLLSDLGGILGLWMGASIVTMVELMEFLFRLGIAASPKALARKTGSNGDRRGTADNGIRKSTTKIASTTDVSLAGISGVVGHLDVDTVASLKSDASTLHRLENFSSRAQRQAQRLQVGVGAQAERVQVDLLAGQRWHAVREAQAGQEQLQIGLLPRSQSPFAATESAINVVVVVVSSSRLSRSSPDQGRSRHRRSRLPDVPIESAAPLRLLSIGCGCGCGCCPSGGASFNELNVFAMSAAWEGAVRGCRWKKATLPKPGLSNSPASCCCCMSGSETGPDKIERPSALVLALPARPPELPAAVRPKDSDLWRDWLWSLASSSVPDLFGLLVAFERSIVLALDDEELNEADRAACCCRSFFASFLLVFRIRRSNFFTRFCASSAAFSRILDTTRRFMLTCLPATPSRYSTMSRWSLSPARSSAPQRVHIAIEGCPHHRTHSVLVWPVRLASRCLAQQIEIAVPGGLNFVYQPSGAHNVGAFDLLTECGRSGVLARIYYPTETQVENGHRYTEPEYVHGLLDFLHWSRWLRGFFAWAASRLRLCCAWHAPLIGADDNNDWVKLEQSKPADAETSPSNQEQQPQKQQKQRLPMIIFSHGLGGQRHVYSAICLDLASHGFIVASVEHRDGSGSCSFFLPEAVSASYDGDSVDAEATTTTVTDKVELKRLRKQQEEQRVWLHYEKHVLSDYPYRNKQVRHRAAEAIQLTDTMLRLHKGQAVSNWMPGCRGKQFDWLLVQFKDRIDTNRIHIMGHSFGAATALTAAITAPEGLYQTCSLHDVWMHPVDPELYRKLKVPVLFLNNEHFHWETNVARAREVLESPGLSKGMSTVLTIRGTNHAAQSDSGLYAAFWLSKRMGLTHALEPREALQLSSRVTQLFIARHEGRRRLTEDENELLNGDRPDVCFPEFASVPDEPRHT</sequence>
<evidence type="ECO:0000256" key="13">
    <source>
        <dbReference type="ARBA" id="ARBA00023201"/>
    </source>
</evidence>
<proteinExistence type="inferred from homology"/>
<feature type="signal peptide" evidence="18">
    <location>
        <begin position="1"/>
        <end position="26"/>
    </location>
</feature>
<evidence type="ECO:0000256" key="16">
    <source>
        <dbReference type="SAM" id="MobiDB-lite"/>
    </source>
</evidence>
<keyword evidence="3 15" id="KW-0813">Transport</keyword>
<evidence type="ECO:0000256" key="14">
    <source>
        <dbReference type="ARBA" id="ARBA00023303"/>
    </source>
</evidence>
<dbReference type="PANTHER" id="PTHR10272">
    <property type="entry name" value="PLATELET-ACTIVATING FACTOR ACETYLHYDROLASE"/>
    <property type="match status" value="1"/>
</dbReference>
<evidence type="ECO:0000256" key="11">
    <source>
        <dbReference type="ARBA" id="ARBA00023098"/>
    </source>
</evidence>
<evidence type="ECO:0000256" key="6">
    <source>
        <dbReference type="ARBA" id="ARBA00022801"/>
    </source>
</evidence>
<keyword evidence="12 17" id="KW-0472">Membrane</keyword>
<comment type="subcellular location">
    <subcellularLocation>
        <location evidence="1">Membrane</location>
        <topology evidence="1">Multi-pass membrane protein</topology>
    </subcellularLocation>
</comment>
<keyword evidence="6" id="KW-0378">Hydrolase</keyword>
<keyword evidence="13 15" id="KW-0739">Sodium transport</keyword>
<evidence type="ECO:0000313" key="20">
    <source>
        <dbReference type="WBParaSite" id="maker-uti_cns_0006890-snap-gene-0.3-mRNA-1"/>
    </source>
</evidence>
<keyword evidence="7" id="KW-0442">Lipid degradation</keyword>
<evidence type="ECO:0000256" key="15">
    <source>
        <dbReference type="RuleBase" id="RU000679"/>
    </source>
</evidence>
<keyword evidence="19" id="KW-1185">Reference proteome</keyword>
<dbReference type="Gene3D" id="3.40.50.1820">
    <property type="entry name" value="alpha/beta hydrolase"/>
    <property type="match status" value="1"/>
</dbReference>
<dbReference type="Pfam" id="PF03403">
    <property type="entry name" value="PAF-AH_p_II"/>
    <property type="match status" value="2"/>
</dbReference>
<dbReference type="EC" id="3.1.1.47" evidence="2"/>
<keyword evidence="11" id="KW-0443">Lipid metabolism</keyword>
<keyword evidence="9" id="KW-0915">Sodium</keyword>
<dbReference type="InterPro" id="IPR029058">
    <property type="entry name" value="AB_hydrolase_fold"/>
</dbReference>
<evidence type="ECO:0000256" key="4">
    <source>
        <dbReference type="ARBA" id="ARBA00022461"/>
    </source>
</evidence>
<evidence type="ECO:0000256" key="9">
    <source>
        <dbReference type="ARBA" id="ARBA00023053"/>
    </source>
</evidence>
<evidence type="ECO:0000313" key="19">
    <source>
        <dbReference type="Proteomes" id="UP000095280"/>
    </source>
</evidence>
<feature type="region of interest" description="Disordered" evidence="16">
    <location>
        <begin position="1145"/>
        <end position="1167"/>
    </location>
</feature>
<protein>
    <recommendedName>
        <fullName evidence="2">1-alkyl-2-acetylglycerophosphocholine esterase</fullName>
        <ecNumber evidence="2">3.1.1.47</ecNumber>
    </recommendedName>
</protein>
<dbReference type="GO" id="GO:0016042">
    <property type="term" value="P:lipid catabolic process"/>
    <property type="evidence" value="ECO:0007669"/>
    <property type="project" value="UniProtKB-KW"/>
</dbReference>
<keyword evidence="4 15" id="KW-0894">Sodium channel</keyword>
<dbReference type="Gene3D" id="1.10.287.770">
    <property type="entry name" value="YojJ-like"/>
    <property type="match status" value="1"/>
</dbReference>
<evidence type="ECO:0000256" key="5">
    <source>
        <dbReference type="ARBA" id="ARBA00022692"/>
    </source>
</evidence>
<evidence type="ECO:0000256" key="8">
    <source>
        <dbReference type="ARBA" id="ARBA00022989"/>
    </source>
</evidence>
<dbReference type="Gene3D" id="2.60.470.10">
    <property type="entry name" value="Acid-sensing ion channels like domains"/>
    <property type="match status" value="1"/>
</dbReference>
<reference evidence="20" key="1">
    <citation type="submission" date="2016-11" db="UniProtKB">
        <authorList>
            <consortium name="WormBaseParasite"/>
        </authorList>
    </citation>
    <scope>IDENTIFICATION</scope>
</reference>
<keyword evidence="8 17" id="KW-1133">Transmembrane helix</keyword>
<evidence type="ECO:0000256" key="3">
    <source>
        <dbReference type="ARBA" id="ARBA00022448"/>
    </source>
</evidence>
<keyword evidence="10 15" id="KW-0406">Ion transport</keyword>
<organism evidence="19 20">
    <name type="scientific">Macrostomum lignano</name>
    <dbReference type="NCBI Taxonomy" id="282301"/>
    <lineage>
        <taxon>Eukaryota</taxon>
        <taxon>Metazoa</taxon>
        <taxon>Spiralia</taxon>
        <taxon>Lophotrochozoa</taxon>
        <taxon>Platyhelminthes</taxon>
        <taxon>Rhabditophora</taxon>
        <taxon>Macrostomorpha</taxon>
        <taxon>Macrostomida</taxon>
        <taxon>Macrostomidae</taxon>
        <taxon>Macrostomum</taxon>
    </lineage>
</organism>